<dbReference type="AlphaFoldDB" id="A0AAQ3PM50"/>
<dbReference type="EMBL" id="CP144745">
    <property type="protein sequence ID" value="WVZ53060.1"/>
    <property type="molecule type" value="Genomic_DNA"/>
</dbReference>
<sequence length="163" mass="18022">MPVAPIAATATGAVPCCPHRARGGGGPKQAEVLEEAVCQMQTYKDNVERATDASSKQSRQLAKPAGSKHNRWRLVAWEQQKHSDAGRGSSWAGWPQDNFFVLCSICSSYDCMVPTRFGDGDPGRCKQHSSSKERTQICLRSMPQLFSFKRRLGEDPGQLVTYY</sequence>
<evidence type="ECO:0000313" key="3">
    <source>
        <dbReference type="Proteomes" id="UP001341281"/>
    </source>
</evidence>
<proteinExistence type="predicted"/>
<accession>A0AAQ3PM50</accession>
<protein>
    <submittedName>
        <fullName evidence="2">Uncharacterized protein</fullName>
    </submittedName>
</protein>
<organism evidence="2 3">
    <name type="scientific">Paspalum notatum var. saurae</name>
    <dbReference type="NCBI Taxonomy" id="547442"/>
    <lineage>
        <taxon>Eukaryota</taxon>
        <taxon>Viridiplantae</taxon>
        <taxon>Streptophyta</taxon>
        <taxon>Embryophyta</taxon>
        <taxon>Tracheophyta</taxon>
        <taxon>Spermatophyta</taxon>
        <taxon>Magnoliopsida</taxon>
        <taxon>Liliopsida</taxon>
        <taxon>Poales</taxon>
        <taxon>Poaceae</taxon>
        <taxon>PACMAD clade</taxon>
        <taxon>Panicoideae</taxon>
        <taxon>Andropogonodae</taxon>
        <taxon>Paspaleae</taxon>
        <taxon>Paspalinae</taxon>
        <taxon>Paspalum</taxon>
    </lineage>
</organism>
<feature type="region of interest" description="Disordered" evidence="1">
    <location>
        <begin position="49"/>
        <end position="70"/>
    </location>
</feature>
<evidence type="ECO:0000313" key="2">
    <source>
        <dbReference type="EMBL" id="WVZ53060.1"/>
    </source>
</evidence>
<name>A0AAQ3PM50_PASNO</name>
<evidence type="ECO:0000256" key="1">
    <source>
        <dbReference type="SAM" id="MobiDB-lite"/>
    </source>
</evidence>
<dbReference type="Proteomes" id="UP001341281">
    <property type="component" value="Chromosome 01"/>
</dbReference>
<keyword evidence="3" id="KW-1185">Reference proteome</keyword>
<gene>
    <name evidence="2" type="ORF">U9M48_004050</name>
</gene>
<reference evidence="2 3" key="1">
    <citation type="submission" date="2024-02" db="EMBL/GenBank/DDBJ databases">
        <title>High-quality chromosome-scale genome assembly of Pensacola bahiagrass (Paspalum notatum Flugge var. saurae).</title>
        <authorList>
            <person name="Vega J.M."/>
            <person name="Podio M."/>
            <person name="Orjuela J."/>
            <person name="Siena L.A."/>
            <person name="Pessino S.C."/>
            <person name="Combes M.C."/>
            <person name="Mariac C."/>
            <person name="Albertini E."/>
            <person name="Pupilli F."/>
            <person name="Ortiz J.P.A."/>
            <person name="Leblanc O."/>
        </authorList>
    </citation>
    <scope>NUCLEOTIDE SEQUENCE [LARGE SCALE GENOMIC DNA]</scope>
    <source>
        <strain evidence="2">R1</strain>
        <tissue evidence="2">Leaf</tissue>
    </source>
</reference>